<protein>
    <submittedName>
        <fullName evidence="1">Uncharacterized protein</fullName>
    </submittedName>
</protein>
<dbReference type="InParanoid" id="G3HYH8"/>
<dbReference type="AlphaFoldDB" id="G3HYH8"/>
<dbReference type="EMBL" id="JH000926">
    <property type="protein sequence ID" value="EGW07503.1"/>
    <property type="molecule type" value="Genomic_DNA"/>
</dbReference>
<evidence type="ECO:0000313" key="2">
    <source>
        <dbReference type="Proteomes" id="UP000001075"/>
    </source>
</evidence>
<sequence length="52" mass="5987">MVTVDLKDSDITGSQGPWVMETLGLKPGSWEMKTPLAVMADWRRWHHGYRKS</sequence>
<dbReference type="Proteomes" id="UP000001075">
    <property type="component" value="Unassembled WGS sequence"/>
</dbReference>
<gene>
    <name evidence="1" type="ORF">I79_016111</name>
</gene>
<accession>G3HYH8</accession>
<reference evidence="2" key="1">
    <citation type="journal article" date="2011" name="Nat. Biotechnol.">
        <title>The genomic sequence of the Chinese hamster ovary (CHO)-K1 cell line.</title>
        <authorList>
            <person name="Xu X."/>
            <person name="Nagarajan H."/>
            <person name="Lewis N.E."/>
            <person name="Pan S."/>
            <person name="Cai Z."/>
            <person name="Liu X."/>
            <person name="Chen W."/>
            <person name="Xie M."/>
            <person name="Wang W."/>
            <person name="Hammond S."/>
            <person name="Andersen M.R."/>
            <person name="Neff N."/>
            <person name="Passarelli B."/>
            <person name="Koh W."/>
            <person name="Fan H.C."/>
            <person name="Wang J."/>
            <person name="Gui Y."/>
            <person name="Lee K.H."/>
            <person name="Betenbaugh M.J."/>
            <person name="Quake S.R."/>
            <person name="Famili I."/>
            <person name="Palsson B.O."/>
            <person name="Wang J."/>
        </authorList>
    </citation>
    <scope>NUCLEOTIDE SEQUENCE [LARGE SCALE GENOMIC DNA]</scope>
    <source>
        <strain evidence="2">CHO K1 cell line</strain>
    </source>
</reference>
<evidence type="ECO:0000313" key="1">
    <source>
        <dbReference type="EMBL" id="EGW07503.1"/>
    </source>
</evidence>
<organism evidence="1 2">
    <name type="scientific">Cricetulus griseus</name>
    <name type="common">Chinese hamster</name>
    <name type="synonym">Cricetulus barabensis griseus</name>
    <dbReference type="NCBI Taxonomy" id="10029"/>
    <lineage>
        <taxon>Eukaryota</taxon>
        <taxon>Metazoa</taxon>
        <taxon>Chordata</taxon>
        <taxon>Craniata</taxon>
        <taxon>Vertebrata</taxon>
        <taxon>Euteleostomi</taxon>
        <taxon>Mammalia</taxon>
        <taxon>Eutheria</taxon>
        <taxon>Euarchontoglires</taxon>
        <taxon>Glires</taxon>
        <taxon>Rodentia</taxon>
        <taxon>Myomorpha</taxon>
        <taxon>Muroidea</taxon>
        <taxon>Cricetidae</taxon>
        <taxon>Cricetinae</taxon>
        <taxon>Cricetulus</taxon>
    </lineage>
</organism>
<proteinExistence type="predicted"/>
<name>G3HYH8_CRIGR</name>